<dbReference type="AlphaFoldDB" id="A0A1E4T4Y1"/>
<dbReference type="SMART" id="SM00397">
    <property type="entry name" value="t_SNARE"/>
    <property type="match status" value="1"/>
</dbReference>
<dbReference type="Proteomes" id="UP000094801">
    <property type="component" value="Unassembled WGS sequence"/>
</dbReference>
<evidence type="ECO:0000256" key="1">
    <source>
        <dbReference type="SAM" id="Coils"/>
    </source>
</evidence>
<feature type="domain" description="T-SNARE coiled-coil homology" evidence="3">
    <location>
        <begin position="243"/>
        <end position="305"/>
    </location>
</feature>
<evidence type="ECO:0000259" key="3">
    <source>
        <dbReference type="PROSITE" id="PS50192"/>
    </source>
</evidence>
<keyword evidence="2" id="KW-0812">Transmembrane</keyword>
<dbReference type="InterPro" id="IPR000727">
    <property type="entry name" value="T_SNARE_dom"/>
</dbReference>
<organism evidence="4 5">
    <name type="scientific">[Candida] arabinofermentans NRRL YB-2248</name>
    <dbReference type="NCBI Taxonomy" id="983967"/>
    <lineage>
        <taxon>Eukaryota</taxon>
        <taxon>Fungi</taxon>
        <taxon>Dikarya</taxon>
        <taxon>Ascomycota</taxon>
        <taxon>Saccharomycotina</taxon>
        <taxon>Pichiomycetes</taxon>
        <taxon>Pichiales</taxon>
        <taxon>Pichiaceae</taxon>
        <taxon>Ogataea</taxon>
        <taxon>Ogataea/Candida clade</taxon>
    </lineage>
</organism>
<evidence type="ECO:0000313" key="5">
    <source>
        <dbReference type="Proteomes" id="UP000094801"/>
    </source>
</evidence>
<proteinExistence type="predicted"/>
<keyword evidence="2" id="KW-1133">Transmembrane helix</keyword>
<evidence type="ECO:0000256" key="2">
    <source>
        <dbReference type="SAM" id="Phobius"/>
    </source>
</evidence>
<dbReference type="OrthoDB" id="244190at2759"/>
<dbReference type="STRING" id="983967.A0A1E4T4Y1"/>
<protein>
    <recommendedName>
        <fullName evidence="3">t-SNARE coiled-coil homology domain-containing protein</fullName>
    </recommendedName>
</protein>
<keyword evidence="2" id="KW-0472">Membrane</keyword>
<reference evidence="5" key="1">
    <citation type="submission" date="2016-04" db="EMBL/GenBank/DDBJ databases">
        <title>Comparative genomics of biotechnologically important yeasts.</title>
        <authorList>
            <consortium name="DOE Joint Genome Institute"/>
            <person name="Riley R."/>
            <person name="Haridas S."/>
            <person name="Wolfe K.H."/>
            <person name="Lopes M.R."/>
            <person name="Hittinger C.T."/>
            <person name="Goker M."/>
            <person name="Salamov A."/>
            <person name="Wisecaver J."/>
            <person name="Long T.M."/>
            <person name="Aerts A.L."/>
            <person name="Barry K."/>
            <person name="Choi C."/>
            <person name="Clum A."/>
            <person name="Coughlan A.Y."/>
            <person name="Deshpande S."/>
            <person name="Douglass A.P."/>
            <person name="Hanson S.J."/>
            <person name="Klenk H.-P."/>
            <person name="Labutti K."/>
            <person name="Lapidus A."/>
            <person name="Lindquist E."/>
            <person name="Lipzen A."/>
            <person name="Meier-Kolthoff J.P."/>
            <person name="Ohm R.A."/>
            <person name="Otillar R.P."/>
            <person name="Pangilinan J."/>
            <person name="Peng Y."/>
            <person name="Rokas A."/>
            <person name="Rosa C.A."/>
            <person name="Scheuner C."/>
            <person name="Sibirny A.A."/>
            <person name="Slot J.C."/>
            <person name="Stielow J.B."/>
            <person name="Sun H."/>
            <person name="Kurtzman C.P."/>
            <person name="Blackwell M."/>
            <person name="Grigoriev I.V."/>
            <person name="Jeffries T.W."/>
        </authorList>
    </citation>
    <scope>NUCLEOTIDE SEQUENCE [LARGE SCALE GENOMIC DNA]</scope>
    <source>
        <strain evidence="5">NRRL YB-2248</strain>
    </source>
</reference>
<dbReference type="EMBL" id="KV453849">
    <property type="protein sequence ID" value="ODV86728.1"/>
    <property type="molecule type" value="Genomic_DNA"/>
</dbReference>
<name>A0A1E4T4Y1_9ASCO</name>
<keyword evidence="1" id="KW-0175">Coiled coil</keyword>
<dbReference type="Gene3D" id="1.20.5.110">
    <property type="match status" value="1"/>
</dbReference>
<dbReference type="CDD" id="cd15859">
    <property type="entry name" value="SNARE_SYN8"/>
    <property type="match status" value="1"/>
</dbReference>
<dbReference type="SUPFAM" id="SSF58038">
    <property type="entry name" value="SNARE fusion complex"/>
    <property type="match status" value="1"/>
</dbReference>
<keyword evidence="5" id="KW-1185">Reference proteome</keyword>
<feature type="transmembrane region" description="Helical" evidence="2">
    <location>
        <begin position="312"/>
        <end position="332"/>
    </location>
</feature>
<evidence type="ECO:0000313" key="4">
    <source>
        <dbReference type="EMBL" id="ODV86728.1"/>
    </source>
</evidence>
<accession>A0A1E4T4Y1</accession>
<sequence length="333" mass="38515">MTSNSINHQFWKLKLLHEEFKSNLQDYVTLKSLSGNEATPLANDDDLVMNLTKMLNTFKYLEIMLIDLLNELENGVDYEEDEEFCEYYSKFKDIVATYRDDLNHIEPSELVAPISKYQYEYTNLKNELQINKEKSMEQKQQQELLRQSNAKLKKQKSVRFKESLIDPKTVLQNDPRKPYHDDPLSVNGVITVTHKINKSSNNNSNTNHLFTTSSRYSDSESDAASISSDPMNLSNKQLFIDNQQELLNQDAIISSLSQSVSTQHQMGLEIHSELDEHMVLLEDLEHGLGRTDNKITRGRTNLKRFSDNVRENGEYCTIFVLIVILLMLLIVLK</sequence>
<feature type="coiled-coil region" evidence="1">
    <location>
        <begin position="114"/>
        <end position="145"/>
    </location>
</feature>
<dbReference type="PROSITE" id="PS50192">
    <property type="entry name" value="T_SNARE"/>
    <property type="match status" value="1"/>
</dbReference>
<gene>
    <name evidence="4" type="ORF">CANARDRAFT_6301</name>
</gene>